<keyword evidence="2" id="KW-0963">Cytoplasm</keyword>
<dbReference type="Proteomes" id="UP000076632">
    <property type="component" value="Unassembled WGS sequence"/>
</dbReference>
<proteinExistence type="predicted"/>
<dbReference type="InterPro" id="IPR003114">
    <property type="entry name" value="Phox_assoc"/>
</dbReference>
<dbReference type="PANTHER" id="PTHR22999">
    <property type="entry name" value="PX SERINE/THREONINE KINASE PXK"/>
    <property type="match status" value="1"/>
</dbReference>
<dbReference type="GeneID" id="28894394"/>
<evidence type="ECO:0000256" key="3">
    <source>
        <dbReference type="SAM" id="MobiDB-lite"/>
    </source>
</evidence>
<evidence type="ECO:0000259" key="4">
    <source>
        <dbReference type="PROSITE" id="PS51207"/>
    </source>
</evidence>
<evidence type="ECO:0000256" key="2">
    <source>
        <dbReference type="ARBA" id="ARBA00022490"/>
    </source>
</evidence>
<dbReference type="OrthoDB" id="5582218at2759"/>
<reference evidence="5 6" key="1">
    <citation type="journal article" date="2016" name="Fungal Biol.">
        <title>The genome of Xylona heveae provides a window into fungal endophytism.</title>
        <authorList>
            <person name="Gazis R."/>
            <person name="Kuo A."/>
            <person name="Riley R."/>
            <person name="LaButti K."/>
            <person name="Lipzen A."/>
            <person name="Lin J."/>
            <person name="Amirebrahimi M."/>
            <person name="Hesse C.N."/>
            <person name="Spatafora J.W."/>
            <person name="Henrissat B."/>
            <person name="Hainaut M."/>
            <person name="Grigoriev I.V."/>
            <person name="Hibbett D.S."/>
        </authorList>
    </citation>
    <scope>NUCLEOTIDE SEQUENCE [LARGE SCALE GENOMIC DNA]</scope>
    <source>
        <strain evidence="5 6">TC161</strain>
    </source>
</reference>
<dbReference type="RefSeq" id="XP_018187762.1">
    <property type="nucleotide sequence ID" value="XM_018329257.1"/>
</dbReference>
<comment type="subcellular location">
    <subcellularLocation>
        <location evidence="1">Cytoplasm</location>
    </subcellularLocation>
</comment>
<dbReference type="AlphaFoldDB" id="A0A165GI15"/>
<dbReference type="STRING" id="1328760.A0A165GI15"/>
<feature type="region of interest" description="Disordered" evidence="3">
    <location>
        <begin position="452"/>
        <end position="497"/>
    </location>
</feature>
<dbReference type="EMBL" id="KV407459">
    <property type="protein sequence ID" value="KZF22207.1"/>
    <property type="molecule type" value="Genomic_DNA"/>
</dbReference>
<dbReference type="InterPro" id="IPR051837">
    <property type="entry name" value="SortingNexin/PXDomain-PKLike"/>
</dbReference>
<evidence type="ECO:0000313" key="5">
    <source>
        <dbReference type="EMBL" id="KZF22207.1"/>
    </source>
</evidence>
<name>A0A165GI15_XYLHT</name>
<dbReference type="GO" id="GO:0005769">
    <property type="term" value="C:early endosome"/>
    <property type="evidence" value="ECO:0007669"/>
    <property type="project" value="TreeGrafter"/>
</dbReference>
<dbReference type="PANTHER" id="PTHR22999:SF23">
    <property type="entry name" value="SORTING NEXIN-16"/>
    <property type="match status" value="1"/>
</dbReference>
<keyword evidence="6" id="KW-1185">Reference proteome</keyword>
<dbReference type="Pfam" id="PF02194">
    <property type="entry name" value="PXA"/>
    <property type="match status" value="1"/>
</dbReference>
<dbReference type="OMA" id="KEFVYSW"/>
<dbReference type="GO" id="GO:0005770">
    <property type="term" value="C:late endosome"/>
    <property type="evidence" value="ECO:0007669"/>
    <property type="project" value="TreeGrafter"/>
</dbReference>
<organism evidence="5 6">
    <name type="scientific">Xylona heveae (strain CBS 132557 / TC161)</name>
    <dbReference type="NCBI Taxonomy" id="1328760"/>
    <lineage>
        <taxon>Eukaryota</taxon>
        <taxon>Fungi</taxon>
        <taxon>Dikarya</taxon>
        <taxon>Ascomycota</taxon>
        <taxon>Pezizomycotina</taxon>
        <taxon>Xylonomycetes</taxon>
        <taxon>Xylonales</taxon>
        <taxon>Xylonaceae</taxon>
        <taxon>Xylona</taxon>
    </lineage>
</organism>
<feature type="domain" description="PXA" evidence="4">
    <location>
        <begin position="35"/>
        <end position="223"/>
    </location>
</feature>
<feature type="compositionally biased region" description="Polar residues" evidence="3">
    <location>
        <begin position="457"/>
        <end position="466"/>
    </location>
</feature>
<evidence type="ECO:0000313" key="6">
    <source>
        <dbReference type="Proteomes" id="UP000076632"/>
    </source>
</evidence>
<dbReference type="GO" id="GO:0045022">
    <property type="term" value="P:early endosome to late endosome transport"/>
    <property type="evidence" value="ECO:0007669"/>
    <property type="project" value="TreeGrafter"/>
</dbReference>
<dbReference type="GO" id="GO:0035091">
    <property type="term" value="F:phosphatidylinositol binding"/>
    <property type="evidence" value="ECO:0007669"/>
    <property type="project" value="TreeGrafter"/>
</dbReference>
<protein>
    <recommendedName>
        <fullName evidence="4">PXA domain-containing protein</fullName>
    </recommendedName>
</protein>
<dbReference type="InParanoid" id="A0A165GI15"/>
<dbReference type="PROSITE" id="PS51207">
    <property type="entry name" value="PXA"/>
    <property type="match status" value="1"/>
</dbReference>
<evidence type="ECO:0000256" key="1">
    <source>
        <dbReference type="ARBA" id="ARBA00004496"/>
    </source>
</evidence>
<dbReference type="SMART" id="SM00313">
    <property type="entry name" value="PXA"/>
    <property type="match status" value="1"/>
</dbReference>
<accession>A0A165GI15</accession>
<gene>
    <name evidence="5" type="ORF">L228DRAFT_148448</name>
</gene>
<sequence length="554" mass="61366">MKQTTAIFIRRVLCNDKDRATARSIHELLPPLTSSNDVDLQLYAILAVILKDFVYSWYAKITPDQNFVDEVIQVIAHCTRALEQRLRAVDLESVLLDEIPELLLMHIEAYRISQSNLISQNLESDPRKIYHSIRAHPALSPIPTDGVPSTILEQEENEIAYRQLLAQATLAILLPTEDLESGCLRELVGGVLGETILANGVAGKACEGWLLWEVIAKILEDITPISRSPDVFAGKHSKNTASPQVSETWLPEEWPISALIWNALHYVYLAFTALRYFIGALWISSSLPARSPPAIIQTKFANGAGEEQGLETAVNEDQSQPTPASKEPILSMRIWSCVSHLLQVDIRMPWLSGLFSLLQWAAMVGPGRLGNTNGRLDKLLSHYIHQWMQDSLSLPSLLHLVRTSLFPHNALAPARATPSPAEQAAIKSRCADAIITLVPPVVLKNFLRTGDGDSDGNDSIPTSTSLDPDAAHHERASGAGDQQEDADSKPCKQTVRTTSHIRMRREIEENVLGLLDDPYCNKHLIYSIVELILVRLMPELGETGVKDLMEARLG</sequence>